<protein>
    <recommendedName>
        <fullName evidence="4">Arsenate reductase</fullName>
    </recommendedName>
</protein>
<dbReference type="EMBL" id="CP011058">
    <property type="protein sequence ID" value="AJY73635.1"/>
    <property type="molecule type" value="Genomic_DNA"/>
</dbReference>
<evidence type="ECO:0000256" key="1">
    <source>
        <dbReference type="PROSITE-ProRule" id="PRU01282"/>
    </source>
</evidence>
<dbReference type="RefSeq" id="WP_045669070.1">
    <property type="nucleotide sequence ID" value="NZ_CP011058.1"/>
</dbReference>
<dbReference type="AlphaFoldDB" id="A0A0D5NES5"/>
<reference evidence="2 3" key="1">
    <citation type="journal article" date="2015" name="J. Biotechnol.">
        <title>Complete genome sequence of Paenibacillus beijingensis 7188(T) (=DSM 24997(T)), a novel rhizobacterium from jujube garden soil.</title>
        <authorList>
            <person name="Kwak Y."/>
            <person name="Shin J.H."/>
        </authorList>
    </citation>
    <scope>NUCLEOTIDE SEQUENCE [LARGE SCALE GENOMIC DNA]</scope>
    <source>
        <strain evidence="2 3">DSM 24997</strain>
    </source>
</reference>
<dbReference type="PANTHER" id="PTHR30041">
    <property type="entry name" value="ARSENATE REDUCTASE"/>
    <property type="match status" value="1"/>
</dbReference>
<dbReference type="CDD" id="cd03036">
    <property type="entry name" value="ArsC_like"/>
    <property type="match status" value="1"/>
</dbReference>
<dbReference type="NCBIfam" id="TIGR01617">
    <property type="entry name" value="arsC_related"/>
    <property type="match status" value="1"/>
</dbReference>
<evidence type="ECO:0000313" key="3">
    <source>
        <dbReference type="Proteomes" id="UP000032633"/>
    </source>
</evidence>
<dbReference type="Proteomes" id="UP000032633">
    <property type="component" value="Chromosome"/>
</dbReference>
<dbReference type="Gene3D" id="3.40.30.10">
    <property type="entry name" value="Glutaredoxin"/>
    <property type="match status" value="1"/>
</dbReference>
<comment type="similarity">
    <text evidence="1">Belongs to the ArsC family.</text>
</comment>
<evidence type="ECO:0008006" key="4">
    <source>
        <dbReference type="Google" id="ProtNLM"/>
    </source>
</evidence>
<name>A0A0D5NES5_9BACL</name>
<keyword evidence="3" id="KW-1185">Reference proteome</keyword>
<evidence type="ECO:0000313" key="2">
    <source>
        <dbReference type="EMBL" id="AJY73635.1"/>
    </source>
</evidence>
<reference evidence="3" key="2">
    <citation type="submission" date="2015-03" db="EMBL/GenBank/DDBJ databases">
        <title>Genome sequence of Paenibacillus beijingensis strain DSM 24997T.</title>
        <authorList>
            <person name="Kwak Y."/>
            <person name="Shin J.-H."/>
        </authorList>
    </citation>
    <scope>NUCLEOTIDE SEQUENCE [LARGE SCALE GENOMIC DNA]</scope>
    <source>
        <strain evidence="3">DSM 24997</strain>
    </source>
</reference>
<dbReference type="PATRIC" id="fig|1126833.4.peg.455"/>
<dbReference type="InterPro" id="IPR036249">
    <property type="entry name" value="Thioredoxin-like_sf"/>
</dbReference>
<dbReference type="PROSITE" id="PS51354">
    <property type="entry name" value="GLUTAREDOXIN_2"/>
    <property type="match status" value="1"/>
</dbReference>
<dbReference type="KEGG" id="pbj:VN24_02070"/>
<dbReference type="STRING" id="1126833.VN24_02070"/>
<dbReference type="InterPro" id="IPR006660">
    <property type="entry name" value="Arsenate_reductase-like"/>
</dbReference>
<gene>
    <name evidence="2" type="ORF">VN24_02070</name>
</gene>
<dbReference type="Pfam" id="PF03960">
    <property type="entry name" value="ArsC"/>
    <property type="match status" value="1"/>
</dbReference>
<accession>A0A0D5NES5</accession>
<sequence length="123" mass="14137">MSETKALKVYQYAKCGTCRSAVKRLKEQGYELELVPLFDTPPDKEALRELVERSGLGLKRFYNTSGEVYKQLGLKDKLEGMSEEEQLELLASNGRLLKRPIVTDGSRVTVGYKDEVYRQEWDK</sequence>
<proteinExistence type="inferred from homology"/>
<dbReference type="InterPro" id="IPR006504">
    <property type="entry name" value="Tscrpt_reg_Spx/MgsR"/>
</dbReference>
<dbReference type="SUPFAM" id="SSF52833">
    <property type="entry name" value="Thioredoxin-like"/>
    <property type="match status" value="1"/>
</dbReference>
<dbReference type="PANTHER" id="PTHR30041:SF8">
    <property type="entry name" value="PROTEIN YFFB"/>
    <property type="match status" value="1"/>
</dbReference>
<dbReference type="HOGENOM" id="CLU_116644_2_0_9"/>
<organism evidence="2 3">
    <name type="scientific">Paenibacillus beijingensis</name>
    <dbReference type="NCBI Taxonomy" id="1126833"/>
    <lineage>
        <taxon>Bacteria</taxon>
        <taxon>Bacillati</taxon>
        <taxon>Bacillota</taxon>
        <taxon>Bacilli</taxon>
        <taxon>Bacillales</taxon>
        <taxon>Paenibacillaceae</taxon>
        <taxon>Paenibacillus</taxon>
    </lineage>
</organism>
<dbReference type="PROSITE" id="PS51353">
    <property type="entry name" value="ARSC"/>
    <property type="match status" value="1"/>
</dbReference>
<dbReference type="OrthoDB" id="9794155at2"/>